<dbReference type="Gene3D" id="3.90.1150.10">
    <property type="entry name" value="Aspartate Aminotransferase, domain 1"/>
    <property type="match status" value="1"/>
</dbReference>
<dbReference type="Proteomes" id="UP000249377">
    <property type="component" value="Unassembled WGS sequence"/>
</dbReference>
<comment type="cofactor">
    <cofactor evidence="1 7">
        <name>pyridoxal 5'-phosphate</name>
        <dbReference type="ChEBI" id="CHEBI:597326"/>
    </cofactor>
</comment>
<evidence type="ECO:0000256" key="4">
    <source>
        <dbReference type="ARBA" id="ARBA00022898"/>
    </source>
</evidence>
<dbReference type="RefSeq" id="WP_112332672.1">
    <property type="nucleotide sequence ID" value="NZ_JBKYJQ010000005.1"/>
</dbReference>
<dbReference type="InterPro" id="IPR020578">
    <property type="entry name" value="Aminotrans_V_PyrdxlP_BS"/>
</dbReference>
<dbReference type="PROSITE" id="PS00595">
    <property type="entry name" value="AA_TRANSFER_CLASS_5"/>
    <property type="match status" value="1"/>
</dbReference>
<accession>A0A328UC06</accession>
<feature type="domain" description="Aminotransferase class V" evidence="8">
    <location>
        <begin position="4"/>
        <end position="366"/>
    </location>
</feature>
<gene>
    <name evidence="9" type="ORF">DPQ25_08125</name>
</gene>
<dbReference type="PANTHER" id="PTHR11601">
    <property type="entry name" value="CYSTEINE DESULFURYLASE FAMILY MEMBER"/>
    <property type="match status" value="1"/>
</dbReference>
<dbReference type="Gene3D" id="3.40.640.10">
    <property type="entry name" value="Type I PLP-dependent aspartate aminotransferase-like (Major domain)"/>
    <property type="match status" value="1"/>
</dbReference>
<dbReference type="PANTHER" id="PTHR11601:SF50">
    <property type="entry name" value="CYSTEINE DESULFURASE ISCS 2-RELATED"/>
    <property type="match status" value="1"/>
</dbReference>
<dbReference type="InterPro" id="IPR015421">
    <property type="entry name" value="PyrdxlP-dep_Trfase_major"/>
</dbReference>
<dbReference type="SUPFAM" id="SSF53383">
    <property type="entry name" value="PLP-dependent transferases"/>
    <property type="match status" value="1"/>
</dbReference>
<reference evidence="9 10" key="1">
    <citation type="submission" date="2018-06" db="EMBL/GenBank/DDBJ databases">
        <title>Noncontiguous genome sequence of Ruminococcaceae bacterium ASD2818.</title>
        <authorList>
            <person name="Chaplin A.V."/>
            <person name="Sokolova S.R."/>
            <person name="Kochetkova T.O."/>
            <person name="Goltsov A.Y."/>
            <person name="Trofimov D.Y."/>
            <person name="Efimov B.A."/>
        </authorList>
    </citation>
    <scope>NUCLEOTIDE SEQUENCE [LARGE SCALE GENOMIC DNA]</scope>
    <source>
        <strain evidence="9 10">ASD2818</strain>
    </source>
</reference>
<dbReference type="InterPro" id="IPR015422">
    <property type="entry name" value="PyrdxlP-dep_Trfase_small"/>
</dbReference>
<evidence type="ECO:0000259" key="8">
    <source>
        <dbReference type="Pfam" id="PF00266"/>
    </source>
</evidence>
<dbReference type="InterPro" id="IPR016454">
    <property type="entry name" value="Cysteine_dSase"/>
</dbReference>
<evidence type="ECO:0000313" key="10">
    <source>
        <dbReference type="Proteomes" id="UP000249377"/>
    </source>
</evidence>
<dbReference type="InterPro" id="IPR000192">
    <property type="entry name" value="Aminotrans_V_dom"/>
</dbReference>
<dbReference type="EMBL" id="QLYR01000004">
    <property type="protein sequence ID" value="RAQ28750.1"/>
    <property type="molecule type" value="Genomic_DNA"/>
</dbReference>
<sequence length="381" mass="40401">MREIYLDNSSTTKPCPEAVEKTAEALTACWGNPSSLHTLGFAAEKLLAHARSAVARSLGCRPAEIYFTSGGTEANNIALLGAAHSRARRGKRIVTTAMEHPSVLNTMKALEKEGFEVVYLQPDHAGCIREGQVREAVTAQTILVSMMAVNNEVGTILPVDAAAGAIAAVQAPALLHVDAVQAYGRLPLNPARQGIDLMTVSAHKIHGPKGAGALYIAGGARLAAPFYGGGQERDIRPGTEPVPAIAGMGAAVEALPPLEEARRHATLLRDRLAALLEPMPEVVVHTPRAADAAAPYILNLSARGVRAETMLHFLAERGIYVSSGSACAKGRQSHVLTAMGLEKREIESALRVSFSRNNTVDDVELFARALREGLDTLAHSR</sequence>
<keyword evidence="3" id="KW-0479">Metal-binding</keyword>
<dbReference type="Pfam" id="PF00266">
    <property type="entry name" value="Aminotran_5"/>
    <property type="match status" value="1"/>
</dbReference>
<name>A0A328UC06_9FIRM</name>
<dbReference type="AlphaFoldDB" id="A0A328UC06"/>
<dbReference type="InterPro" id="IPR015424">
    <property type="entry name" value="PyrdxlP-dep_Trfase"/>
</dbReference>
<proteinExistence type="inferred from homology"/>
<dbReference type="GO" id="GO:0003824">
    <property type="term" value="F:catalytic activity"/>
    <property type="evidence" value="ECO:0007669"/>
    <property type="project" value="UniProtKB-ARBA"/>
</dbReference>
<evidence type="ECO:0000256" key="3">
    <source>
        <dbReference type="ARBA" id="ARBA00022723"/>
    </source>
</evidence>
<comment type="caution">
    <text evidence="9">The sequence shown here is derived from an EMBL/GenBank/DDBJ whole genome shotgun (WGS) entry which is preliminary data.</text>
</comment>
<keyword evidence="6" id="KW-0411">Iron-sulfur</keyword>
<evidence type="ECO:0000256" key="5">
    <source>
        <dbReference type="ARBA" id="ARBA00023004"/>
    </source>
</evidence>
<keyword evidence="4" id="KW-0663">Pyridoxal phosphate</keyword>
<keyword evidence="5" id="KW-0408">Iron</keyword>
<evidence type="ECO:0000313" key="9">
    <source>
        <dbReference type="EMBL" id="RAQ28750.1"/>
    </source>
</evidence>
<organism evidence="9 10">
    <name type="scientific">Hydrogeniiclostridium mannosilyticum</name>
    <dbReference type="NCBI Taxonomy" id="2764322"/>
    <lineage>
        <taxon>Bacteria</taxon>
        <taxon>Bacillati</taxon>
        <taxon>Bacillota</taxon>
        <taxon>Clostridia</taxon>
        <taxon>Eubacteriales</taxon>
        <taxon>Acutalibacteraceae</taxon>
        <taxon>Hydrogeniiclostridium</taxon>
    </lineage>
</organism>
<comment type="similarity">
    <text evidence="2">Belongs to the class-V pyridoxal-phosphate-dependent aminotransferase family. NifS/IscS subfamily.</text>
</comment>
<evidence type="ECO:0000256" key="6">
    <source>
        <dbReference type="ARBA" id="ARBA00023014"/>
    </source>
</evidence>
<keyword evidence="10" id="KW-1185">Reference proteome</keyword>
<evidence type="ECO:0000256" key="7">
    <source>
        <dbReference type="RuleBase" id="RU004504"/>
    </source>
</evidence>
<dbReference type="PIRSF" id="PIRSF005572">
    <property type="entry name" value="NifS"/>
    <property type="match status" value="1"/>
</dbReference>
<evidence type="ECO:0000256" key="1">
    <source>
        <dbReference type="ARBA" id="ARBA00001933"/>
    </source>
</evidence>
<evidence type="ECO:0000256" key="2">
    <source>
        <dbReference type="ARBA" id="ARBA00006490"/>
    </source>
</evidence>
<dbReference type="GO" id="GO:0046872">
    <property type="term" value="F:metal ion binding"/>
    <property type="evidence" value="ECO:0007669"/>
    <property type="project" value="UniProtKB-KW"/>
</dbReference>
<protein>
    <submittedName>
        <fullName evidence="9">Cysteine desulfurase</fullName>
    </submittedName>
</protein>
<dbReference type="Gene3D" id="1.10.260.50">
    <property type="match status" value="1"/>
</dbReference>
<dbReference type="GO" id="GO:0051536">
    <property type="term" value="F:iron-sulfur cluster binding"/>
    <property type="evidence" value="ECO:0007669"/>
    <property type="project" value="UniProtKB-KW"/>
</dbReference>